<evidence type="ECO:0000313" key="3">
    <source>
        <dbReference type="Proteomes" id="UP000678499"/>
    </source>
</evidence>
<dbReference type="Proteomes" id="UP000678499">
    <property type="component" value="Unassembled WGS sequence"/>
</dbReference>
<organism evidence="2">
    <name type="scientific">Notodromas monacha</name>
    <dbReference type="NCBI Taxonomy" id="399045"/>
    <lineage>
        <taxon>Eukaryota</taxon>
        <taxon>Metazoa</taxon>
        <taxon>Ecdysozoa</taxon>
        <taxon>Arthropoda</taxon>
        <taxon>Crustacea</taxon>
        <taxon>Oligostraca</taxon>
        <taxon>Ostracoda</taxon>
        <taxon>Podocopa</taxon>
        <taxon>Podocopida</taxon>
        <taxon>Cypridocopina</taxon>
        <taxon>Cypridoidea</taxon>
        <taxon>Cyprididae</taxon>
        <taxon>Notodromas</taxon>
    </lineage>
</organism>
<sequence length="469" mass="53123">MSLSLPVIFLLGSLSFVGLVLLLLVLRHVVSRGKTSFNPCADHVRECGAQCALFCRCRGPGLFSSACDWRDCFGLPAYREEDEDTEPGGISKWIRVIHRKHSRTSVSGEDGHEAPENSVKPRSTAEVPHMVAHYKKILEKEGKIKSKKKPNPPEVIECVGVVNELKLKPHRHKRNFFSKSAFRTRDGNIDVIEEEPENFSKSQSVEIADENDESRTKASLVAVPKTHDRRRNRRSKTFATENVLHSPAWNKEETEREPENSLQIDKRRSVLEKWFRKSKSKDLTLEESKSVNVSVVECQDQQVQRLGSFRKFQRKVSGLFASSPEDPNQMPASNEDALNASSTSIHRASEETESDSFQPESNKESVETSPKKSMKRRISSMLSFRKKSESRENLALEQDLEVSNTEASNQKSVIQSREDVETSVQNETHSTSADSSKASGVSSNWRRISLSKGNIFRKNRPLEEFHEDK</sequence>
<feature type="compositionally biased region" description="Polar residues" evidence="1">
    <location>
        <begin position="401"/>
        <end position="415"/>
    </location>
</feature>
<name>A0A7R9BDN6_9CRUS</name>
<reference evidence="2" key="1">
    <citation type="submission" date="2020-11" db="EMBL/GenBank/DDBJ databases">
        <authorList>
            <person name="Tran Van P."/>
        </authorList>
    </citation>
    <scope>NUCLEOTIDE SEQUENCE</scope>
</reference>
<feature type="region of interest" description="Disordered" evidence="1">
    <location>
        <begin position="196"/>
        <end position="217"/>
    </location>
</feature>
<dbReference type="EMBL" id="CAJPEX010000110">
    <property type="protein sequence ID" value="CAG0913408.1"/>
    <property type="molecule type" value="Genomic_DNA"/>
</dbReference>
<feature type="region of interest" description="Disordered" evidence="1">
    <location>
        <begin position="104"/>
        <end position="125"/>
    </location>
</feature>
<dbReference type="EMBL" id="OA882147">
    <property type="protein sequence ID" value="CAD7273256.1"/>
    <property type="molecule type" value="Genomic_DNA"/>
</dbReference>
<gene>
    <name evidence="2" type="ORF">NMOB1V02_LOCUS1155</name>
</gene>
<protein>
    <submittedName>
        <fullName evidence="2">Uncharacterized protein</fullName>
    </submittedName>
</protein>
<evidence type="ECO:0000256" key="1">
    <source>
        <dbReference type="SAM" id="MobiDB-lite"/>
    </source>
</evidence>
<feature type="compositionally biased region" description="Low complexity" evidence="1">
    <location>
        <begin position="430"/>
        <end position="443"/>
    </location>
</feature>
<proteinExistence type="predicted"/>
<feature type="compositionally biased region" description="Basic and acidic residues" evidence="1">
    <location>
        <begin position="361"/>
        <end position="370"/>
    </location>
</feature>
<dbReference type="AlphaFoldDB" id="A0A7R9BDN6"/>
<keyword evidence="3" id="KW-1185">Reference proteome</keyword>
<feature type="region of interest" description="Disordered" evidence="1">
    <location>
        <begin position="320"/>
        <end position="444"/>
    </location>
</feature>
<accession>A0A7R9BDN6</accession>
<evidence type="ECO:0000313" key="2">
    <source>
        <dbReference type="EMBL" id="CAD7273256.1"/>
    </source>
</evidence>